<accession>A0A4Y2DSL6</accession>
<reference evidence="1 2" key="1">
    <citation type="journal article" date="2019" name="Sci. Rep.">
        <title>Orb-weaving spider Araneus ventricosus genome elucidates the spidroin gene catalogue.</title>
        <authorList>
            <person name="Kono N."/>
            <person name="Nakamura H."/>
            <person name="Ohtoshi R."/>
            <person name="Moran D.A.P."/>
            <person name="Shinohara A."/>
            <person name="Yoshida Y."/>
            <person name="Fujiwara M."/>
            <person name="Mori M."/>
            <person name="Tomita M."/>
            <person name="Arakawa K."/>
        </authorList>
    </citation>
    <scope>NUCLEOTIDE SEQUENCE [LARGE SCALE GENOMIC DNA]</scope>
</reference>
<proteinExistence type="predicted"/>
<name>A0A4Y2DSL6_ARAVE</name>
<evidence type="ECO:0000313" key="1">
    <source>
        <dbReference type="EMBL" id="GBM18704.1"/>
    </source>
</evidence>
<dbReference type="Proteomes" id="UP000499080">
    <property type="component" value="Unassembled WGS sequence"/>
</dbReference>
<evidence type="ECO:0000313" key="2">
    <source>
        <dbReference type="Proteomes" id="UP000499080"/>
    </source>
</evidence>
<keyword evidence="2" id="KW-1185">Reference proteome</keyword>
<protein>
    <submittedName>
        <fullName evidence="1">Uncharacterized protein</fullName>
    </submittedName>
</protein>
<organism evidence="1 2">
    <name type="scientific">Araneus ventricosus</name>
    <name type="common">Orbweaver spider</name>
    <name type="synonym">Epeira ventricosa</name>
    <dbReference type="NCBI Taxonomy" id="182803"/>
    <lineage>
        <taxon>Eukaryota</taxon>
        <taxon>Metazoa</taxon>
        <taxon>Ecdysozoa</taxon>
        <taxon>Arthropoda</taxon>
        <taxon>Chelicerata</taxon>
        <taxon>Arachnida</taxon>
        <taxon>Araneae</taxon>
        <taxon>Araneomorphae</taxon>
        <taxon>Entelegynae</taxon>
        <taxon>Araneoidea</taxon>
        <taxon>Araneidae</taxon>
        <taxon>Araneus</taxon>
    </lineage>
</organism>
<gene>
    <name evidence="1" type="ORF">AVEN_8999_1</name>
</gene>
<dbReference type="EMBL" id="BGPR01000409">
    <property type="protein sequence ID" value="GBM18704.1"/>
    <property type="molecule type" value="Genomic_DNA"/>
</dbReference>
<comment type="caution">
    <text evidence="1">The sequence shown here is derived from an EMBL/GenBank/DDBJ whole genome shotgun (WGS) entry which is preliminary data.</text>
</comment>
<sequence>MILFPCIECCDINHIRKRITIDLLPCPCVRYHFQQPHNIDCFSRHFFTAFLLLSDKRKHRNKKLLQPSAVDIGHSLLAGCPGTFFPASTVPSLSVLGGNNHHT</sequence>
<dbReference type="AlphaFoldDB" id="A0A4Y2DSL6"/>